<keyword evidence="2 5" id="KW-0560">Oxidoreductase</keyword>
<dbReference type="PRINTS" id="PR00469">
    <property type="entry name" value="PNDRDTASEII"/>
</dbReference>
<evidence type="ECO:0000313" key="6">
    <source>
        <dbReference type="Proteomes" id="UP000195787"/>
    </source>
</evidence>
<dbReference type="EMBL" id="FUHU01000048">
    <property type="protein sequence ID" value="SJM69883.1"/>
    <property type="molecule type" value="Genomic_DNA"/>
</dbReference>
<evidence type="ECO:0000256" key="1">
    <source>
        <dbReference type="ARBA" id="ARBA00022630"/>
    </source>
</evidence>
<evidence type="ECO:0000256" key="2">
    <source>
        <dbReference type="ARBA" id="ARBA00023002"/>
    </source>
</evidence>
<dbReference type="AlphaFoldDB" id="A0A1R4GP84"/>
<accession>A0A1R4GP84</accession>
<dbReference type="GO" id="GO:0004791">
    <property type="term" value="F:thioredoxin-disulfide reductase (NADPH) activity"/>
    <property type="evidence" value="ECO:0007669"/>
    <property type="project" value="UniProtKB-EC"/>
</dbReference>
<evidence type="ECO:0000256" key="3">
    <source>
        <dbReference type="ARBA" id="ARBA00048132"/>
    </source>
</evidence>
<dbReference type="Pfam" id="PF07992">
    <property type="entry name" value="Pyr_redox_2"/>
    <property type="match status" value="1"/>
</dbReference>
<sequence length="310" mass="32180">MANTAQYESAVIGGGPAGLQAALTMSRVGIRVALIDAGAGRNARTSHIHNVVTRDGTPPEEFRRIAREELAGYGVDLIDDSVARATAEPSGGTLFTLDLGSGRQVSTERIVLATGIRDDLDALPAGLARHWGGAVFHCPFCHGRESGQAVVVAGDLPHLSGPAQMLARLGRDVTWLTDQLVPEPALVERLRSDGIAWQQGTVTETIETDGQLTALRLADGSEVACDSVLTHAPTLVNDDLARQLGVAFGDAMPLEGVMLADAFGHTSVPGVWAVGEAAGDPATGMRPMSVVDVMSGGQRAAAAIVRSVLA</sequence>
<dbReference type="Gene3D" id="3.50.50.60">
    <property type="entry name" value="FAD/NAD(P)-binding domain"/>
    <property type="match status" value="2"/>
</dbReference>
<protein>
    <submittedName>
        <fullName evidence="5">Thioredoxin reductase</fullName>
        <ecNumber evidence="5">1.8.1.9</ecNumber>
    </submittedName>
</protein>
<dbReference type="EC" id="1.8.1.9" evidence="5"/>
<name>A0A1R4GP84_9MICO</name>
<keyword evidence="6" id="KW-1185">Reference proteome</keyword>
<evidence type="ECO:0000259" key="4">
    <source>
        <dbReference type="Pfam" id="PF07992"/>
    </source>
</evidence>
<dbReference type="OrthoDB" id="9786503at2"/>
<dbReference type="Proteomes" id="UP000195787">
    <property type="component" value="Unassembled WGS sequence"/>
</dbReference>
<feature type="domain" description="FAD/NAD(P)-binding" evidence="4">
    <location>
        <begin position="9"/>
        <end position="288"/>
    </location>
</feature>
<proteinExistence type="predicted"/>
<reference evidence="5 6" key="1">
    <citation type="submission" date="2017-02" db="EMBL/GenBank/DDBJ databases">
        <authorList>
            <person name="Peterson S.W."/>
        </authorList>
    </citation>
    <scope>NUCLEOTIDE SEQUENCE [LARGE SCALE GENOMIC DNA]</scope>
    <source>
        <strain evidence="5 6">LMG 22410</strain>
    </source>
</reference>
<evidence type="ECO:0000313" key="5">
    <source>
        <dbReference type="EMBL" id="SJM69883.1"/>
    </source>
</evidence>
<dbReference type="InterPro" id="IPR050097">
    <property type="entry name" value="Ferredoxin-NADP_redctase_2"/>
</dbReference>
<dbReference type="GeneID" id="303174235"/>
<comment type="catalytic activity">
    <reaction evidence="3">
        <text>[thioredoxin]-dithiol + NADP(+) = [thioredoxin]-disulfide + NADPH + H(+)</text>
        <dbReference type="Rhea" id="RHEA:20345"/>
        <dbReference type="Rhea" id="RHEA-COMP:10698"/>
        <dbReference type="Rhea" id="RHEA-COMP:10700"/>
        <dbReference type="ChEBI" id="CHEBI:15378"/>
        <dbReference type="ChEBI" id="CHEBI:29950"/>
        <dbReference type="ChEBI" id="CHEBI:50058"/>
        <dbReference type="ChEBI" id="CHEBI:57783"/>
        <dbReference type="ChEBI" id="CHEBI:58349"/>
        <dbReference type="EC" id="1.8.1.9"/>
    </reaction>
</comment>
<keyword evidence="1" id="KW-0285">Flavoprotein</keyword>
<organism evidence="5 6">
    <name type="scientific">Agrococcus casei LMG 22410</name>
    <dbReference type="NCBI Taxonomy" id="1255656"/>
    <lineage>
        <taxon>Bacteria</taxon>
        <taxon>Bacillati</taxon>
        <taxon>Actinomycetota</taxon>
        <taxon>Actinomycetes</taxon>
        <taxon>Micrococcales</taxon>
        <taxon>Microbacteriaceae</taxon>
        <taxon>Agrococcus</taxon>
    </lineage>
</organism>
<dbReference type="PANTHER" id="PTHR48105">
    <property type="entry name" value="THIOREDOXIN REDUCTASE 1-RELATED-RELATED"/>
    <property type="match status" value="1"/>
</dbReference>
<dbReference type="InterPro" id="IPR023753">
    <property type="entry name" value="FAD/NAD-binding_dom"/>
</dbReference>
<gene>
    <name evidence="5" type="ORF">CZ674_13555</name>
</gene>
<dbReference type="PRINTS" id="PR00368">
    <property type="entry name" value="FADPNR"/>
</dbReference>
<dbReference type="RefSeq" id="WP_159457006.1">
    <property type="nucleotide sequence ID" value="NZ_FUHU01000048.1"/>
</dbReference>
<dbReference type="SUPFAM" id="SSF51905">
    <property type="entry name" value="FAD/NAD(P)-binding domain"/>
    <property type="match status" value="1"/>
</dbReference>
<dbReference type="InterPro" id="IPR036188">
    <property type="entry name" value="FAD/NAD-bd_sf"/>
</dbReference>